<comment type="caution">
    <text evidence="1">The sequence shown here is derived from an EMBL/GenBank/DDBJ whole genome shotgun (WGS) entry which is preliminary data.</text>
</comment>
<evidence type="ECO:0000313" key="2">
    <source>
        <dbReference type="Proteomes" id="UP000542125"/>
    </source>
</evidence>
<keyword evidence="2" id="KW-1185">Reference proteome</keyword>
<gene>
    <name evidence="1" type="ORF">FHW18_003379</name>
</gene>
<dbReference type="InterPro" id="IPR023198">
    <property type="entry name" value="PGP-like_dom2"/>
</dbReference>
<dbReference type="RefSeq" id="WP_218863258.1">
    <property type="nucleotide sequence ID" value="NZ_JACBYR010000001.1"/>
</dbReference>
<dbReference type="Pfam" id="PF13419">
    <property type="entry name" value="HAD_2"/>
    <property type="match status" value="1"/>
</dbReference>
<dbReference type="Proteomes" id="UP000542125">
    <property type="component" value="Unassembled WGS sequence"/>
</dbReference>
<reference evidence="1 2" key="1">
    <citation type="submission" date="2020-07" db="EMBL/GenBank/DDBJ databases">
        <title>Genomic Encyclopedia of Type Strains, Phase IV (KMG-V): Genome sequencing to study the core and pangenomes of soil and plant-associated prokaryotes.</title>
        <authorList>
            <person name="Whitman W."/>
        </authorList>
    </citation>
    <scope>NUCLEOTIDE SEQUENCE [LARGE SCALE GENOMIC DNA]</scope>
    <source>
        <strain evidence="1 2">SAS40</strain>
    </source>
</reference>
<evidence type="ECO:0000313" key="1">
    <source>
        <dbReference type="EMBL" id="NYE84108.1"/>
    </source>
</evidence>
<accession>A0A7Y9IW65</accession>
<dbReference type="InterPro" id="IPR006439">
    <property type="entry name" value="HAD-SF_hydro_IA"/>
</dbReference>
<dbReference type="InterPro" id="IPR023214">
    <property type="entry name" value="HAD_sf"/>
</dbReference>
<dbReference type="SUPFAM" id="SSF56784">
    <property type="entry name" value="HAD-like"/>
    <property type="match status" value="1"/>
</dbReference>
<dbReference type="InterPro" id="IPR036412">
    <property type="entry name" value="HAD-like_sf"/>
</dbReference>
<dbReference type="PANTHER" id="PTHR18901:SF38">
    <property type="entry name" value="PSEUDOURIDINE-5'-PHOSPHATASE"/>
    <property type="match status" value="1"/>
</dbReference>
<dbReference type="PRINTS" id="PR00413">
    <property type="entry name" value="HADHALOGNASE"/>
</dbReference>
<keyword evidence="1" id="KW-0378">Hydrolase</keyword>
<dbReference type="GO" id="GO:0016787">
    <property type="term" value="F:hydrolase activity"/>
    <property type="evidence" value="ECO:0007669"/>
    <property type="project" value="UniProtKB-KW"/>
</dbReference>
<dbReference type="Gene3D" id="3.40.50.1000">
    <property type="entry name" value="HAD superfamily/HAD-like"/>
    <property type="match status" value="1"/>
</dbReference>
<organism evidence="1 2">
    <name type="scientific">Pigmentiphaga litoralis</name>
    <dbReference type="NCBI Taxonomy" id="516702"/>
    <lineage>
        <taxon>Bacteria</taxon>
        <taxon>Pseudomonadati</taxon>
        <taxon>Pseudomonadota</taxon>
        <taxon>Betaproteobacteria</taxon>
        <taxon>Burkholderiales</taxon>
        <taxon>Alcaligenaceae</taxon>
        <taxon>Pigmentiphaga</taxon>
    </lineage>
</organism>
<name>A0A7Y9IW65_9BURK</name>
<dbReference type="SFLD" id="SFLDG01129">
    <property type="entry name" value="C1.5:_HAD__Beta-PGM__Phosphata"/>
    <property type="match status" value="1"/>
</dbReference>
<dbReference type="EMBL" id="JACBYR010000001">
    <property type="protein sequence ID" value="NYE84108.1"/>
    <property type="molecule type" value="Genomic_DNA"/>
</dbReference>
<dbReference type="NCBIfam" id="TIGR01509">
    <property type="entry name" value="HAD-SF-IA-v3"/>
    <property type="match status" value="1"/>
</dbReference>
<dbReference type="PANTHER" id="PTHR18901">
    <property type="entry name" value="2-DEOXYGLUCOSE-6-PHOSPHATE PHOSPHATASE 2"/>
    <property type="match status" value="1"/>
</dbReference>
<dbReference type="SFLD" id="SFLDG01135">
    <property type="entry name" value="C1.5.6:_HAD__Beta-PGM__Phospha"/>
    <property type="match status" value="1"/>
</dbReference>
<dbReference type="AlphaFoldDB" id="A0A7Y9IW65"/>
<sequence>MTVYLPNPPFAAASSAGLAIDAFVFDMDGLLLNTETLARLALMRAGQALDLPMTEAFCASLIGIAADGSRKLLYDRYGEDAPADDFFSLATREMTAQIDAGALALQPGVEALLDGLDRCSIPRSVATSSGGDKARHHLAAAGILDRFDHIVTRDDVAAGKPRPDLFLEAARRLRKAPGRCLALEDSYNGVRAAHAAGMPVVMVPDLLAPTDEMRETCLAILDSLQQVDDLFVRPAGFGPLAEAPLAGAPLTGARFAAPVTE</sequence>
<dbReference type="Gene3D" id="1.10.150.240">
    <property type="entry name" value="Putative phosphatase, domain 2"/>
    <property type="match status" value="1"/>
</dbReference>
<proteinExistence type="predicted"/>
<protein>
    <submittedName>
        <fullName evidence="1">HAD superfamily hydrolase (TIGR01509 family)</fullName>
    </submittedName>
</protein>
<dbReference type="InterPro" id="IPR041492">
    <property type="entry name" value="HAD_2"/>
</dbReference>
<dbReference type="SFLD" id="SFLDS00003">
    <property type="entry name" value="Haloacid_Dehalogenase"/>
    <property type="match status" value="1"/>
</dbReference>